<evidence type="ECO:0000256" key="6">
    <source>
        <dbReference type="ARBA" id="ARBA00022705"/>
    </source>
</evidence>
<dbReference type="GO" id="GO:0005737">
    <property type="term" value="C:cytoplasm"/>
    <property type="evidence" value="ECO:0007669"/>
    <property type="project" value="UniProtKB-SubCell"/>
</dbReference>
<dbReference type="Gene3D" id="1.10.150.870">
    <property type="match status" value="1"/>
</dbReference>
<gene>
    <name evidence="10" type="ORF">A2801_00135</name>
</gene>
<evidence type="ECO:0000256" key="1">
    <source>
        <dbReference type="ARBA" id="ARBA00004496"/>
    </source>
</evidence>
<dbReference type="EC" id="2.7.7.7" evidence="2"/>
<organism evidence="10 11">
    <name type="scientific">Candidatus Woesebacteria bacterium RIFCSPHIGHO2_01_FULL_41_10</name>
    <dbReference type="NCBI Taxonomy" id="1802500"/>
    <lineage>
        <taxon>Bacteria</taxon>
        <taxon>Candidatus Woeseibacteriota</taxon>
    </lineage>
</organism>
<dbReference type="GO" id="GO:0003887">
    <property type="term" value="F:DNA-directed DNA polymerase activity"/>
    <property type="evidence" value="ECO:0007669"/>
    <property type="project" value="UniProtKB-KW"/>
</dbReference>
<accession>A0A1F7YRB0</accession>
<dbReference type="PANTHER" id="PTHR32294">
    <property type="entry name" value="DNA POLYMERASE III SUBUNIT ALPHA"/>
    <property type="match status" value="1"/>
</dbReference>
<evidence type="ECO:0000256" key="2">
    <source>
        <dbReference type="ARBA" id="ARBA00012417"/>
    </source>
</evidence>
<dbReference type="GO" id="GO:0006260">
    <property type="term" value="P:DNA replication"/>
    <property type="evidence" value="ECO:0007669"/>
    <property type="project" value="UniProtKB-KW"/>
</dbReference>
<dbReference type="InterPro" id="IPR003141">
    <property type="entry name" value="Pol/His_phosphatase_N"/>
</dbReference>
<dbReference type="InterPro" id="IPR004365">
    <property type="entry name" value="NA-bd_OB_tRNA"/>
</dbReference>
<dbReference type="CDD" id="cd12113">
    <property type="entry name" value="PHP_PolIIIA_DnaE3"/>
    <property type="match status" value="1"/>
</dbReference>
<keyword evidence="6" id="KW-0235">DNA replication</keyword>
<evidence type="ECO:0000256" key="7">
    <source>
        <dbReference type="ARBA" id="ARBA00022932"/>
    </source>
</evidence>
<proteinExistence type="predicted"/>
<name>A0A1F7YRB0_9BACT</name>
<keyword evidence="7" id="KW-0239">DNA-directed DNA polymerase</keyword>
<dbReference type="PANTHER" id="PTHR32294:SF0">
    <property type="entry name" value="DNA POLYMERASE III SUBUNIT ALPHA"/>
    <property type="match status" value="1"/>
</dbReference>
<dbReference type="GO" id="GO:0003676">
    <property type="term" value="F:nucleic acid binding"/>
    <property type="evidence" value="ECO:0007669"/>
    <property type="project" value="InterPro"/>
</dbReference>
<evidence type="ECO:0000256" key="5">
    <source>
        <dbReference type="ARBA" id="ARBA00022695"/>
    </source>
</evidence>
<evidence type="ECO:0000256" key="4">
    <source>
        <dbReference type="ARBA" id="ARBA00022679"/>
    </source>
</evidence>
<comment type="catalytic activity">
    <reaction evidence="8">
        <text>DNA(n) + a 2'-deoxyribonucleoside 5'-triphosphate = DNA(n+1) + diphosphate</text>
        <dbReference type="Rhea" id="RHEA:22508"/>
        <dbReference type="Rhea" id="RHEA-COMP:17339"/>
        <dbReference type="Rhea" id="RHEA-COMP:17340"/>
        <dbReference type="ChEBI" id="CHEBI:33019"/>
        <dbReference type="ChEBI" id="CHEBI:61560"/>
        <dbReference type="ChEBI" id="CHEBI:173112"/>
        <dbReference type="EC" id="2.7.7.7"/>
    </reaction>
</comment>
<dbReference type="Proteomes" id="UP000177263">
    <property type="component" value="Unassembled WGS sequence"/>
</dbReference>
<dbReference type="Pfam" id="PF14579">
    <property type="entry name" value="HHH_6"/>
    <property type="match status" value="1"/>
</dbReference>
<dbReference type="Gene3D" id="3.20.20.140">
    <property type="entry name" value="Metal-dependent hydrolases"/>
    <property type="match status" value="1"/>
</dbReference>
<keyword evidence="4" id="KW-0808">Transferase</keyword>
<dbReference type="SUPFAM" id="SSF160975">
    <property type="entry name" value="AF1531-like"/>
    <property type="match status" value="1"/>
</dbReference>
<dbReference type="CDD" id="cd04485">
    <property type="entry name" value="DnaE_OBF"/>
    <property type="match status" value="1"/>
</dbReference>
<dbReference type="InterPro" id="IPR029460">
    <property type="entry name" value="DNAPol_HHH"/>
</dbReference>
<dbReference type="Pfam" id="PF07733">
    <property type="entry name" value="DNA_pol3_alpha"/>
    <property type="match status" value="1"/>
</dbReference>
<dbReference type="InterPro" id="IPR040982">
    <property type="entry name" value="DNA_pol3_finger"/>
</dbReference>
<dbReference type="InterPro" id="IPR004013">
    <property type="entry name" value="PHP_dom"/>
</dbReference>
<comment type="caution">
    <text evidence="10">The sequence shown here is derived from an EMBL/GenBank/DDBJ whole genome shotgun (WGS) entry which is preliminary data.</text>
</comment>
<dbReference type="AlphaFoldDB" id="A0A1F7YRB0"/>
<dbReference type="EMBL" id="MGGM01000009">
    <property type="protein sequence ID" value="OGM29797.1"/>
    <property type="molecule type" value="Genomic_DNA"/>
</dbReference>
<dbReference type="Gene3D" id="1.10.10.1600">
    <property type="entry name" value="Bacterial DNA polymerase III alpha subunit, thumb domain"/>
    <property type="match status" value="1"/>
</dbReference>
<dbReference type="Pfam" id="PF01336">
    <property type="entry name" value="tRNA_anti-codon"/>
    <property type="match status" value="1"/>
</dbReference>
<dbReference type="STRING" id="1802500.A2801_00135"/>
<dbReference type="InterPro" id="IPR041931">
    <property type="entry name" value="DNA_pol3_alpha_thumb_dom"/>
</dbReference>
<dbReference type="NCBIfam" id="TIGR00594">
    <property type="entry name" value="polc"/>
    <property type="match status" value="1"/>
</dbReference>
<dbReference type="GO" id="GO:0008408">
    <property type="term" value="F:3'-5' exonuclease activity"/>
    <property type="evidence" value="ECO:0007669"/>
    <property type="project" value="InterPro"/>
</dbReference>
<evidence type="ECO:0000313" key="10">
    <source>
        <dbReference type="EMBL" id="OGM29797.1"/>
    </source>
</evidence>
<evidence type="ECO:0000256" key="3">
    <source>
        <dbReference type="ARBA" id="ARBA00019114"/>
    </source>
</evidence>
<dbReference type="InterPro" id="IPR011708">
    <property type="entry name" value="DNA_pol3_alpha_NTPase_dom"/>
</dbReference>
<reference evidence="10 11" key="1">
    <citation type="journal article" date="2016" name="Nat. Commun.">
        <title>Thousands of microbial genomes shed light on interconnected biogeochemical processes in an aquifer system.</title>
        <authorList>
            <person name="Anantharaman K."/>
            <person name="Brown C.T."/>
            <person name="Hug L.A."/>
            <person name="Sharon I."/>
            <person name="Castelle C.J."/>
            <person name="Probst A.J."/>
            <person name="Thomas B.C."/>
            <person name="Singh A."/>
            <person name="Wilkins M.J."/>
            <person name="Karaoz U."/>
            <person name="Brodie E.L."/>
            <person name="Williams K.H."/>
            <person name="Hubbard S.S."/>
            <person name="Banfield J.F."/>
        </authorList>
    </citation>
    <scope>NUCLEOTIDE SEQUENCE [LARGE SCALE GENOMIC DNA]</scope>
</reference>
<dbReference type="SUPFAM" id="SSF89550">
    <property type="entry name" value="PHP domain-like"/>
    <property type="match status" value="1"/>
</dbReference>
<keyword evidence="5" id="KW-0548">Nucleotidyltransferase</keyword>
<evidence type="ECO:0000256" key="8">
    <source>
        <dbReference type="ARBA" id="ARBA00049244"/>
    </source>
</evidence>
<protein>
    <recommendedName>
        <fullName evidence="3">DNA polymerase III subunit alpha</fullName>
        <ecNumber evidence="2">2.7.7.7</ecNumber>
    </recommendedName>
</protein>
<evidence type="ECO:0000313" key="11">
    <source>
        <dbReference type="Proteomes" id="UP000177263"/>
    </source>
</evidence>
<dbReference type="Pfam" id="PF17657">
    <property type="entry name" value="DNA_pol3_finger"/>
    <property type="match status" value="1"/>
</dbReference>
<dbReference type="NCBIfam" id="NF004226">
    <property type="entry name" value="PRK05673.1"/>
    <property type="match status" value="1"/>
</dbReference>
<comment type="subcellular location">
    <subcellularLocation>
        <location evidence="1">Cytoplasm</location>
    </subcellularLocation>
</comment>
<sequence length="1164" mass="130489">MAKKSQFVHLHVHTEYSLLDGLSKIKPLFAHVAELGMDTLAITDHGAMYGVIEFYKLAKDFGIKPIVGMEGYITRNRKSRGESGKKPKSYHVLLLAKNYTGYKNLMKLASIGHLEGYYYRPRIDHKVLQKYHEGIICTSACAASELSAALVGDDFEKARKVAQWHLDVFGDDYYLEVQRHEYEKHLANASIPEIRDDLIRQAESEKKINDGIVKLSHELGIPIIATNDAHYIEKADAMAQDALLCVYQGKDVKDINRLRFIDAPAFYVNSEDEMKALFPDLPEALTNTRKVADKCDLEITLGKYFFPEITLPDGLTAEEQLRKEAQKGLEEKFESVTEELKTRLEYELGVIVQKGYPAYFLIFQDMAQWAAQNHIPINTRGSAAGSLVSYCLGITTVDPIRYQLPFERFLNPYRPSAPDIDLDIADDKREEMIAHLVEKYGSEKVAQICTFGRMLAKGSVRDIARVLGYPYEVGDKIAKVIPDGAQGFPMTIKRALSESAELKAMYDNDKDTKHIIDLAKQVEGNARHTSMHAAGVVVSPTELTDFTPLQLDEPNGDKLVTQYEMHAVDDVGLVKLDILGIRNLSILRGAIERVKETTGEVIDLQKIPLDDKKTYEMLARGETMGTFQLSGSGMTRYVTELKPERIEDIMIMIALFRPGPMMNIDEYIARKHGKKKVEYYHPKMEKFLDKSLGVLVYQDDLLYTALELAGYDWEEVDKFRKAVGKKVPEEMAKQHIKFVEGCVVHSNMSKKEAEGLWKLFEPFQGYGFNKAHAASYGFVAYQTAFMKANYPVEFMAALLTAESADADKISHAVAECRRMGLKVLPPDINQSDIGFTIVVLPDGGEKAIRFGLSAIKNVGNAAIESILSARKDGPFVSLLDFCSRVDGRKVNKKVLESLVKVGALSAYGSRAAVLQSLDEVRNKTKSVSAADGQQGLFYEEEKKSLETQAMTYQVIADIDEFSEEELEGLERELLGFSLTARPLEESISDLIHYRTHKSDELTGEFVTNREVVKIVGVISEVRIVTTKRSNAEMAFAKANDEVGSFELVIFPKIYAETRSLWVQNTTILITGKFDQRDDGNSILVDSVDTVETIKDRDGKLVITIPKGVKNESLKQLRDVLKQHEGSQKVALVFEGNGVDEIIVPFGVSWTHDLSREISQVLAQS</sequence>
<feature type="domain" description="Polymerase/histidinol phosphatase N-terminal" evidence="9">
    <location>
        <begin position="8"/>
        <end position="75"/>
    </location>
</feature>
<evidence type="ECO:0000259" key="9">
    <source>
        <dbReference type="SMART" id="SM00481"/>
    </source>
</evidence>
<dbReference type="Pfam" id="PF02811">
    <property type="entry name" value="PHP"/>
    <property type="match status" value="1"/>
</dbReference>
<dbReference type="InterPro" id="IPR004805">
    <property type="entry name" value="DnaE2/DnaE/PolC"/>
</dbReference>
<dbReference type="InterPro" id="IPR016195">
    <property type="entry name" value="Pol/histidinol_Pase-like"/>
</dbReference>
<dbReference type="SMART" id="SM00481">
    <property type="entry name" value="POLIIIAc"/>
    <property type="match status" value="1"/>
</dbReference>